<keyword evidence="3" id="KW-0677">Repeat</keyword>
<dbReference type="EC" id="2.3.1.-" evidence="5"/>
<dbReference type="Pfam" id="PF12464">
    <property type="entry name" value="Mac"/>
    <property type="match status" value="1"/>
</dbReference>
<dbReference type="InterPro" id="IPR001451">
    <property type="entry name" value="Hexapep"/>
</dbReference>
<reference evidence="7 8" key="1">
    <citation type="submission" date="2018-12" db="EMBL/GenBank/DDBJ databases">
        <title>Complete genome sequence of Iodobacter sp. H11R3.</title>
        <authorList>
            <person name="Bae J.-W."/>
        </authorList>
    </citation>
    <scope>NUCLEOTIDE SEQUENCE [LARGE SCALE GENOMIC DNA]</scope>
    <source>
        <strain evidence="7 8">H11R3</strain>
    </source>
</reference>
<evidence type="ECO:0000256" key="2">
    <source>
        <dbReference type="ARBA" id="ARBA00022679"/>
    </source>
</evidence>
<keyword evidence="8" id="KW-1185">Reference proteome</keyword>
<dbReference type="CDD" id="cd03357">
    <property type="entry name" value="LbH_MAT_GAT"/>
    <property type="match status" value="1"/>
</dbReference>
<name>A0A3S8ZTF9_9NEIS</name>
<dbReference type="PANTHER" id="PTHR43017:SF1">
    <property type="entry name" value="ACETYLTRANSFERASE YJL218W-RELATED"/>
    <property type="match status" value="1"/>
</dbReference>
<sequence length="193" mass="21169">MSEADKMCAGQYYNPDDKELVKMRVAARLLSEKFNRTSALKLKKRTRILKSLLGKCGKNIYIEPTFNCDYGSNIYIGKNFFANFGLIILDAAEVRIGDNCFIAPQVGIYTATHPIDEQERIQRICYAKPIYIGDSCWIGGHVTINPGVTLGNNVVVASGAVVTKSFGDNVIIAGNPAKIIRHIEPANSVSPAK</sequence>
<dbReference type="Gene3D" id="2.160.10.10">
    <property type="entry name" value="Hexapeptide repeat proteins"/>
    <property type="match status" value="1"/>
</dbReference>
<dbReference type="FunFam" id="2.160.10.10:FF:000008">
    <property type="entry name" value="Maltose O-acetyltransferase"/>
    <property type="match status" value="1"/>
</dbReference>
<dbReference type="OrthoDB" id="272049at2"/>
<feature type="domain" description="Maltose/galactoside acetyltransferase" evidence="6">
    <location>
        <begin position="4"/>
        <end position="58"/>
    </location>
</feature>
<dbReference type="Pfam" id="PF00132">
    <property type="entry name" value="Hexapep"/>
    <property type="match status" value="1"/>
</dbReference>
<dbReference type="EMBL" id="CP034433">
    <property type="protein sequence ID" value="AZN36746.1"/>
    <property type="molecule type" value="Genomic_DNA"/>
</dbReference>
<dbReference type="RefSeq" id="WP_125973724.1">
    <property type="nucleotide sequence ID" value="NZ_CP034433.1"/>
</dbReference>
<keyword evidence="4 5" id="KW-0012">Acyltransferase</keyword>
<evidence type="ECO:0000256" key="5">
    <source>
        <dbReference type="RuleBase" id="RU367021"/>
    </source>
</evidence>
<dbReference type="SUPFAM" id="SSF51161">
    <property type="entry name" value="Trimeric LpxA-like enzymes"/>
    <property type="match status" value="1"/>
</dbReference>
<organism evidence="7 8">
    <name type="scientific">Iodobacter ciconiae</name>
    <dbReference type="NCBI Taxonomy" id="2496266"/>
    <lineage>
        <taxon>Bacteria</taxon>
        <taxon>Pseudomonadati</taxon>
        <taxon>Pseudomonadota</taxon>
        <taxon>Betaproteobacteria</taxon>
        <taxon>Neisseriales</taxon>
        <taxon>Chitinibacteraceae</taxon>
        <taxon>Iodobacter</taxon>
    </lineage>
</organism>
<evidence type="ECO:0000313" key="8">
    <source>
        <dbReference type="Proteomes" id="UP000282438"/>
    </source>
</evidence>
<dbReference type="InterPro" id="IPR039369">
    <property type="entry name" value="LacA-like"/>
</dbReference>
<comment type="similarity">
    <text evidence="1 5">Belongs to the transferase hexapeptide repeat family.</text>
</comment>
<dbReference type="InterPro" id="IPR024688">
    <property type="entry name" value="Mac_dom"/>
</dbReference>
<dbReference type="GO" id="GO:0008870">
    <property type="term" value="F:galactoside O-acetyltransferase activity"/>
    <property type="evidence" value="ECO:0007669"/>
    <property type="project" value="TreeGrafter"/>
</dbReference>
<dbReference type="AlphaFoldDB" id="A0A3S8ZTF9"/>
<dbReference type="SMART" id="SM01266">
    <property type="entry name" value="Mac"/>
    <property type="match status" value="1"/>
</dbReference>
<proteinExistence type="inferred from homology"/>
<gene>
    <name evidence="7" type="ORF">EJO50_09735</name>
</gene>
<dbReference type="PANTHER" id="PTHR43017">
    <property type="entry name" value="GALACTOSIDE O-ACETYLTRANSFERASE"/>
    <property type="match status" value="1"/>
</dbReference>
<dbReference type="Proteomes" id="UP000282438">
    <property type="component" value="Chromosome"/>
</dbReference>
<evidence type="ECO:0000259" key="6">
    <source>
        <dbReference type="SMART" id="SM01266"/>
    </source>
</evidence>
<dbReference type="KEGG" id="iod:EJO50_09735"/>
<keyword evidence="2 5" id="KW-0808">Transferase</keyword>
<evidence type="ECO:0000313" key="7">
    <source>
        <dbReference type="EMBL" id="AZN36746.1"/>
    </source>
</evidence>
<evidence type="ECO:0000256" key="4">
    <source>
        <dbReference type="ARBA" id="ARBA00023315"/>
    </source>
</evidence>
<accession>A0A3S8ZTF9</accession>
<evidence type="ECO:0000256" key="3">
    <source>
        <dbReference type="ARBA" id="ARBA00022737"/>
    </source>
</evidence>
<dbReference type="InterPro" id="IPR011004">
    <property type="entry name" value="Trimer_LpxA-like_sf"/>
</dbReference>
<evidence type="ECO:0000256" key="1">
    <source>
        <dbReference type="ARBA" id="ARBA00007274"/>
    </source>
</evidence>
<protein>
    <recommendedName>
        <fullName evidence="5">Acetyltransferase</fullName>
        <ecNumber evidence="5">2.3.1.-</ecNumber>
    </recommendedName>
</protein>